<dbReference type="GO" id="GO:0005524">
    <property type="term" value="F:ATP binding"/>
    <property type="evidence" value="ECO:0007669"/>
    <property type="project" value="UniProtKB-KW"/>
</dbReference>
<evidence type="ECO:0000256" key="3">
    <source>
        <dbReference type="ARBA" id="ARBA00022679"/>
    </source>
</evidence>
<evidence type="ECO:0000313" key="12">
    <source>
        <dbReference type="Proteomes" id="UP000078543"/>
    </source>
</evidence>
<dbReference type="PANTHER" id="PTHR33571">
    <property type="entry name" value="SSL8005 PROTEIN"/>
    <property type="match status" value="1"/>
</dbReference>
<comment type="similarity">
    <text evidence="9">Belongs to the MntA antitoxin family.</text>
</comment>
<dbReference type="CDD" id="cd05403">
    <property type="entry name" value="NT_KNTase_like"/>
    <property type="match status" value="1"/>
</dbReference>
<evidence type="ECO:0000256" key="9">
    <source>
        <dbReference type="ARBA" id="ARBA00038276"/>
    </source>
</evidence>
<evidence type="ECO:0000256" key="5">
    <source>
        <dbReference type="ARBA" id="ARBA00022723"/>
    </source>
</evidence>
<dbReference type="PANTHER" id="PTHR33571:SF14">
    <property type="entry name" value="PROTEIN ADENYLYLTRANSFERASE MJ0435-RELATED"/>
    <property type="match status" value="1"/>
</dbReference>
<comment type="caution">
    <text evidence="11">The sequence shown here is derived from an EMBL/GenBank/DDBJ whole genome shotgun (WGS) entry which is preliminary data.</text>
</comment>
<comment type="cofactor">
    <cofactor evidence="1">
        <name>Mg(2+)</name>
        <dbReference type="ChEBI" id="CHEBI:18420"/>
    </cofactor>
</comment>
<keyword evidence="7" id="KW-0067">ATP-binding</keyword>
<protein>
    <submittedName>
        <fullName evidence="11">DNA polymerase III subunit beta</fullName>
    </submittedName>
</protein>
<name>A0A178MSA3_9PROT</name>
<dbReference type="Proteomes" id="UP000078543">
    <property type="component" value="Unassembled WGS sequence"/>
</dbReference>
<evidence type="ECO:0000256" key="7">
    <source>
        <dbReference type="ARBA" id="ARBA00022840"/>
    </source>
</evidence>
<dbReference type="Gene3D" id="3.30.460.10">
    <property type="entry name" value="Beta Polymerase, domain 2"/>
    <property type="match status" value="1"/>
</dbReference>
<dbReference type="GO" id="GO:0046872">
    <property type="term" value="F:metal ion binding"/>
    <property type="evidence" value="ECO:0007669"/>
    <property type="project" value="UniProtKB-KW"/>
</dbReference>
<keyword evidence="12" id="KW-1185">Reference proteome</keyword>
<dbReference type="STRING" id="1437059.A6A05_01630"/>
<evidence type="ECO:0000256" key="1">
    <source>
        <dbReference type="ARBA" id="ARBA00001946"/>
    </source>
</evidence>
<proteinExistence type="inferred from homology"/>
<organism evidence="11 12">
    <name type="scientific">Magnetospirillum moscoviense</name>
    <dbReference type="NCBI Taxonomy" id="1437059"/>
    <lineage>
        <taxon>Bacteria</taxon>
        <taxon>Pseudomonadati</taxon>
        <taxon>Pseudomonadota</taxon>
        <taxon>Alphaproteobacteria</taxon>
        <taxon>Rhodospirillales</taxon>
        <taxon>Rhodospirillaceae</taxon>
        <taxon>Magnetospirillum</taxon>
    </lineage>
</organism>
<keyword evidence="2" id="KW-1277">Toxin-antitoxin system</keyword>
<dbReference type="Pfam" id="PF01909">
    <property type="entry name" value="NTP_transf_2"/>
    <property type="match status" value="1"/>
</dbReference>
<dbReference type="InterPro" id="IPR002934">
    <property type="entry name" value="Polymerase_NTP_transf_dom"/>
</dbReference>
<dbReference type="SUPFAM" id="SSF81301">
    <property type="entry name" value="Nucleotidyltransferase"/>
    <property type="match status" value="1"/>
</dbReference>
<dbReference type="InterPro" id="IPR052038">
    <property type="entry name" value="Type-VII_TA_antitoxin"/>
</dbReference>
<evidence type="ECO:0000256" key="8">
    <source>
        <dbReference type="ARBA" id="ARBA00022842"/>
    </source>
</evidence>
<accession>A0A178MSA3</accession>
<feature type="domain" description="Polymerase nucleotidyl transferase" evidence="10">
    <location>
        <begin position="19"/>
        <end position="95"/>
    </location>
</feature>
<evidence type="ECO:0000256" key="4">
    <source>
        <dbReference type="ARBA" id="ARBA00022695"/>
    </source>
</evidence>
<dbReference type="RefSeq" id="WP_008618258.1">
    <property type="nucleotide sequence ID" value="NZ_LWQU01000130.1"/>
</dbReference>
<evidence type="ECO:0000256" key="6">
    <source>
        <dbReference type="ARBA" id="ARBA00022741"/>
    </source>
</evidence>
<dbReference type="AlphaFoldDB" id="A0A178MSA3"/>
<keyword evidence="6" id="KW-0547">Nucleotide-binding</keyword>
<keyword evidence="4" id="KW-0548">Nucleotidyltransferase</keyword>
<sequence>MDREQVMAALRAHEAELHRFGVAHLYLFGSVAREQARADSDVDLFFDTDNPRFSLIELVDIQEQVSRILGTESDVMTRASLHPMLRPRIESEALLVF</sequence>
<evidence type="ECO:0000256" key="2">
    <source>
        <dbReference type="ARBA" id="ARBA00022649"/>
    </source>
</evidence>
<dbReference type="InterPro" id="IPR043519">
    <property type="entry name" value="NT_sf"/>
</dbReference>
<reference evidence="11 12" key="1">
    <citation type="submission" date="2016-04" db="EMBL/GenBank/DDBJ databases">
        <title>Draft genome sequence of freshwater magnetotactic bacteria Magnetospirillum marisnigri SP-1 and Magnetospirillum moscoviense BB-1.</title>
        <authorList>
            <person name="Koziaeva V."/>
            <person name="Dziuba M.V."/>
            <person name="Ivanov T.M."/>
            <person name="Kuznetsov B."/>
            <person name="Grouzdev D.S."/>
        </authorList>
    </citation>
    <scope>NUCLEOTIDE SEQUENCE [LARGE SCALE GENOMIC DNA]</scope>
    <source>
        <strain evidence="11 12">BB-1</strain>
    </source>
</reference>
<keyword evidence="8" id="KW-0460">Magnesium</keyword>
<keyword evidence="3" id="KW-0808">Transferase</keyword>
<gene>
    <name evidence="11" type="ORF">A6A05_01630</name>
</gene>
<dbReference type="EMBL" id="LWQU01000130">
    <property type="protein sequence ID" value="OAN51600.1"/>
    <property type="molecule type" value="Genomic_DNA"/>
</dbReference>
<keyword evidence="5" id="KW-0479">Metal-binding</keyword>
<evidence type="ECO:0000313" key="11">
    <source>
        <dbReference type="EMBL" id="OAN51600.1"/>
    </source>
</evidence>
<dbReference type="OrthoDB" id="559450at2"/>
<dbReference type="GO" id="GO:0016779">
    <property type="term" value="F:nucleotidyltransferase activity"/>
    <property type="evidence" value="ECO:0007669"/>
    <property type="project" value="UniProtKB-KW"/>
</dbReference>
<evidence type="ECO:0000259" key="10">
    <source>
        <dbReference type="Pfam" id="PF01909"/>
    </source>
</evidence>